<feature type="domain" description="FecR protein" evidence="1">
    <location>
        <begin position="85"/>
        <end position="163"/>
    </location>
</feature>
<sequence>MNSKQPFNFLTRIISSAVLCCLALLGGAGLTVASEYELSSEAPSSASRNLQPIGTISLVLGRAFIESEGNNRERIRMGMMVRQADRIVTESNGHVHIRFIDEALVSVRPNSELEILAYVFNTEDPDKSSIKFNLLEGTARAVSGNAAKAARQRFRLNTPIAAIG</sequence>
<evidence type="ECO:0000259" key="1">
    <source>
        <dbReference type="Pfam" id="PF04773"/>
    </source>
</evidence>
<accession>A0A382G746</accession>
<dbReference type="EMBL" id="UINC01053648">
    <property type="protein sequence ID" value="SVB70414.1"/>
    <property type="molecule type" value="Genomic_DNA"/>
</dbReference>
<gene>
    <name evidence="2" type="ORF">METZ01_LOCUS223268</name>
</gene>
<dbReference type="Pfam" id="PF04773">
    <property type="entry name" value="FecR"/>
    <property type="match status" value="1"/>
</dbReference>
<dbReference type="InterPro" id="IPR006860">
    <property type="entry name" value="FecR"/>
</dbReference>
<name>A0A382G746_9ZZZZ</name>
<proteinExistence type="predicted"/>
<dbReference type="PANTHER" id="PTHR38731">
    <property type="entry name" value="LIPL45-RELATED LIPOPROTEIN-RELATED"/>
    <property type="match status" value="1"/>
</dbReference>
<evidence type="ECO:0000313" key="2">
    <source>
        <dbReference type="EMBL" id="SVB70414.1"/>
    </source>
</evidence>
<protein>
    <recommendedName>
        <fullName evidence="1">FecR protein domain-containing protein</fullName>
    </recommendedName>
</protein>
<dbReference type="AlphaFoldDB" id="A0A382G746"/>
<reference evidence="2" key="1">
    <citation type="submission" date="2018-05" db="EMBL/GenBank/DDBJ databases">
        <authorList>
            <person name="Lanie J.A."/>
            <person name="Ng W.-L."/>
            <person name="Kazmierczak K.M."/>
            <person name="Andrzejewski T.M."/>
            <person name="Davidsen T.M."/>
            <person name="Wayne K.J."/>
            <person name="Tettelin H."/>
            <person name="Glass J.I."/>
            <person name="Rusch D."/>
            <person name="Podicherti R."/>
            <person name="Tsui H.-C.T."/>
            <person name="Winkler M.E."/>
        </authorList>
    </citation>
    <scope>NUCLEOTIDE SEQUENCE</scope>
</reference>
<feature type="non-terminal residue" evidence="2">
    <location>
        <position position="164"/>
    </location>
</feature>
<organism evidence="2">
    <name type="scientific">marine metagenome</name>
    <dbReference type="NCBI Taxonomy" id="408172"/>
    <lineage>
        <taxon>unclassified sequences</taxon>
        <taxon>metagenomes</taxon>
        <taxon>ecological metagenomes</taxon>
    </lineage>
</organism>